<organism evidence="2">
    <name type="scientific">Chromera velia CCMP2878</name>
    <dbReference type="NCBI Taxonomy" id="1169474"/>
    <lineage>
        <taxon>Eukaryota</taxon>
        <taxon>Sar</taxon>
        <taxon>Alveolata</taxon>
        <taxon>Colpodellida</taxon>
        <taxon>Chromeraceae</taxon>
        <taxon>Chromera</taxon>
    </lineage>
</organism>
<reference evidence="2" key="1">
    <citation type="submission" date="2014-11" db="EMBL/GenBank/DDBJ databases">
        <authorList>
            <person name="Otto D Thomas"/>
            <person name="Naeem Raeece"/>
        </authorList>
    </citation>
    <scope>NUCLEOTIDE SEQUENCE</scope>
</reference>
<accession>A0A0G4IBY7</accession>
<feature type="region of interest" description="Disordered" evidence="1">
    <location>
        <begin position="1"/>
        <end position="27"/>
    </location>
</feature>
<name>A0A0G4IBY7_9ALVE</name>
<evidence type="ECO:0000256" key="1">
    <source>
        <dbReference type="SAM" id="MobiDB-lite"/>
    </source>
</evidence>
<sequence>MSINQARDETVNRRDGKRKREWEADPEADCEHGARVARIWNSVRERVHDLQGGVTGTLCIPRHDAGLLGSLQACFIDLELIIGGYQEEEAEDGSEEVEHENSEEGEGDEGKAHLEEGGGGIEGGDLKEGKLLGHSGRIEEGGEEPVAVEASSVGGGEPAGESAVK</sequence>
<evidence type="ECO:0000313" key="2">
    <source>
        <dbReference type="EMBL" id="CEM54667.1"/>
    </source>
</evidence>
<feature type="region of interest" description="Disordered" evidence="1">
    <location>
        <begin position="86"/>
        <end position="165"/>
    </location>
</feature>
<dbReference type="AlphaFoldDB" id="A0A0G4IBY7"/>
<feature type="compositionally biased region" description="Acidic residues" evidence="1">
    <location>
        <begin position="86"/>
        <end position="107"/>
    </location>
</feature>
<feature type="compositionally biased region" description="Basic and acidic residues" evidence="1">
    <location>
        <begin position="124"/>
        <end position="140"/>
    </location>
</feature>
<gene>
    <name evidence="2" type="ORF">Cvel_12960</name>
</gene>
<protein>
    <submittedName>
        <fullName evidence="2">Uncharacterized protein</fullName>
    </submittedName>
</protein>
<dbReference type="VEuPathDB" id="CryptoDB:Cvel_12960"/>
<dbReference type="EMBL" id="CDMZ01005806">
    <property type="protein sequence ID" value="CEM54667.1"/>
    <property type="molecule type" value="Genomic_DNA"/>
</dbReference>
<proteinExistence type="predicted"/>